<dbReference type="EMBL" id="FIFN01000019">
    <property type="protein sequence ID" value="CYU25793.1"/>
    <property type="molecule type" value="Genomic_DNA"/>
</dbReference>
<dbReference type="InterPro" id="IPR006490">
    <property type="entry name" value="Maj_tail_phi13"/>
</dbReference>
<reference evidence="1 2" key="1">
    <citation type="submission" date="2016-02" db="EMBL/GenBank/DDBJ databases">
        <authorList>
            <consortium name="Pathogen Informatics"/>
        </authorList>
    </citation>
    <scope>NUCLEOTIDE SEQUENCE [LARGE SCALE GENOMIC DNA]</scope>
    <source>
        <strain evidence="1 2">LSS100</strain>
    </source>
</reference>
<gene>
    <name evidence="1" type="ORF">ERS132462_01664</name>
</gene>
<organism evidence="1 2">
    <name type="scientific">Streptococcus suis</name>
    <dbReference type="NCBI Taxonomy" id="1307"/>
    <lineage>
        <taxon>Bacteria</taxon>
        <taxon>Bacillati</taxon>
        <taxon>Bacillota</taxon>
        <taxon>Bacilli</taxon>
        <taxon>Lactobacillales</taxon>
        <taxon>Streptococcaceae</taxon>
        <taxon>Streptococcus</taxon>
    </lineage>
</organism>
<proteinExistence type="predicted"/>
<dbReference type="Pfam" id="PF04630">
    <property type="entry name" value="Phage_TTP_1"/>
    <property type="match status" value="1"/>
</dbReference>
<sequence length="189" mass="20560">MTMIGFESIEIRVLDEGEPVKDTNVFVLDGTQDKGATKKADITGLTSEIIKTFGSNLVYHTNAKGVGDISVGLELVDIPFKVLNEILGRKKVDDLISIGVDTEAPLCSLAIWSHDGKGQKIGIGFYKGRFSMEAIGVETKEKDNKELPTEKLTFVPMASDDSKTKGTYASFATTDEEVTKLRQNLKIAA</sequence>
<evidence type="ECO:0000313" key="2">
    <source>
        <dbReference type="Proteomes" id="UP000072003"/>
    </source>
</evidence>
<name>A0A0Z8CI65_STRSU</name>
<dbReference type="Proteomes" id="UP000072003">
    <property type="component" value="Unassembled WGS sequence"/>
</dbReference>
<dbReference type="NCBIfam" id="TIGR01603">
    <property type="entry name" value="maj_tail_phi13"/>
    <property type="match status" value="1"/>
</dbReference>
<dbReference type="InterPro" id="IPR006724">
    <property type="entry name" value="Phage_TTP"/>
</dbReference>
<dbReference type="RefSeq" id="WP_044670319.1">
    <property type="nucleotide sequence ID" value="NZ_CEDC01000003.1"/>
</dbReference>
<evidence type="ECO:0000313" key="1">
    <source>
        <dbReference type="EMBL" id="CYU25793.1"/>
    </source>
</evidence>
<protein>
    <submittedName>
        <fullName evidence="1">Major tail protein</fullName>
    </submittedName>
</protein>
<dbReference type="AlphaFoldDB" id="A0A0Z8CI65"/>
<accession>A0A0Z8CI65</accession>